<keyword evidence="1" id="KW-0378">Hydrolase</keyword>
<dbReference type="KEGG" id="dgi:Desgi_2857"/>
<protein>
    <submittedName>
        <fullName evidence="1">Periplasmic protease</fullName>
    </submittedName>
</protein>
<dbReference type="eggNOG" id="COG0793">
    <property type="taxonomic scope" value="Bacteria"/>
</dbReference>
<proteinExistence type="predicted"/>
<sequence length="411" mass="47461">MSHWCESAGDAETWYAVLDQLARELPRRHVNLYFQRSRDDMEKELLELRRALPGMKESEIKAAIARWVASAGDAHTQLWWRPEKVYPLTLYWFKEGIYVTHAAPGYGHILNCRLVEINGKGIEEIEKAITGVIAHENKWWLKRNIPWYLVRPEVLHGLGILPDPDRVLMTFRDTGKQPVTELIHALPVSENSVWAGKGGLWPQHPQAPVPEPLYLKNRGMPYWYEHLPDTGTVYFQYNACLNDSSNPLDSFIRQQLAFLRDSDVERLIIDLRHNNGGNSRLLQPFIREVRNMEHVNRPGGLYVIVGRETFSAGMFNGLQFREATRAIFVGEPTGGKPNGYGEVMSFQLAGTNLYVSYSTQYFRCSREESPSFVPDRVVELTFTAYLHKKDPVLEHIFQEKSPYLWRFMLQA</sequence>
<dbReference type="GO" id="GO:0008233">
    <property type="term" value="F:peptidase activity"/>
    <property type="evidence" value="ECO:0007669"/>
    <property type="project" value="UniProtKB-KW"/>
</dbReference>
<dbReference type="Proteomes" id="UP000013520">
    <property type="component" value="Chromosome"/>
</dbReference>
<dbReference type="OrthoDB" id="5480566at2"/>
<dbReference type="HOGENOM" id="CLU_033989_0_0_9"/>
<accession>R4KGB4</accession>
<gene>
    <name evidence="1" type="ORF">Desgi_2857</name>
</gene>
<dbReference type="STRING" id="767817.Desgi_2857"/>
<dbReference type="SUPFAM" id="SSF52096">
    <property type="entry name" value="ClpP/crotonase"/>
    <property type="match status" value="1"/>
</dbReference>
<dbReference type="Gene3D" id="3.90.226.10">
    <property type="entry name" value="2-enoyl-CoA Hydratase, Chain A, domain 1"/>
    <property type="match status" value="1"/>
</dbReference>
<evidence type="ECO:0000313" key="2">
    <source>
        <dbReference type="Proteomes" id="UP000013520"/>
    </source>
</evidence>
<dbReference type="RefSeq" id="WP_006523559.1">
    <property type="nucleotide sequence ID" value="NC_021184.1"/>
</dbReference>
<dbReference type="EMBL" id="CP003273">
    <property type="protein sequence ID" value="AGL02258.1"/>
    <property type="molecule type" value="Genomic_DNA"/>
</dbReference>
<organism evidence="1 2">
    <name type="scientific">Desulfoscipio gibsoniae DSM 7213</name>
    <dbReference type="NCBI Taxonomy" id="767817"/>
    <lineage>
        <taxon>Bacteria</taxon>
        <taxon>Bacillati</taxon>
        <taxon>Bacillota</taxon>
        <taxon>Clostridia</taxon>
        <taxon>Eubacteriales</taxon>
        <taxon>Desulfallaceae</taxon>
        <taxon>Desulfoscipio</taxon>
    </lineage>
</organism>
<dbReference type="AlphaFoldDB" id="R4KGB4"/>
<dbReference type="GO" id="GO:0006508">
    <property type="term" value="P:proteolysis"/>
    <property type="evidence" value="ECO:0007669"/>
    <property type="project" value="UniProtKB-KW"/>
</dbReference>
<name>R4KGB4_9FIRM</name>
<keyword evidence="2" id="KW-1185">Reference proteome</keyword>
<dbReference type="InterPro" id="IPR029045">
    <property type="entry name" value="ClpP/crotonase-like_dom_sf"/>
</dbReference>
<keyword evidence="1" id="KW-0645">Protease</keyword>
<reference evidence="1 2" key="1">
    <citation type="submission" date="2012-01" db="EMBL/GenBank/DDBJ databases">
        <title>Complete sequence of Desulfotomaculum gibsoniae DSM 7213.</title>
        <authorList>
            <consortium name="US DOE Joint Genome Institute"/>
            <person name="Lucas S."/>
            <person name="Han J."/>
            <person name="Lapidus A."/>
            <person name="Cheng J.-F."/>
            <person name="Goodwin L."/>
            <person name="Pitluck S."/>
            <person name="Peters L."/>
            <person name="Ovchinnikova G."/>
            <person name="Teshima H."/>
            <person name="Detter J.C."/>
            <person name="Han C."/>
            <person name="Tapia R."/>
            <person name="Land M."/>
            <person name="Hauser L."/>
            <person name="Kyrpides N."/>
            <person name="Ivanova N."/>
            <person name="Pagani I."/>
            <person name="Parshina S."/>
            <person name="Plugge C."/>
            <person name="Muyzer G."/>
            <person name="Kuever J."/>
            <person name="Ivanova A."/>
            <person name="Nazina T."/>
            <person name="Klenk H.-P."/>
            <person name="Brambilla E."/>
            <person name="Spring S."/>
            <person name="Stams A.F."/>
            <person name="Woyke T."/>
        </authorList>
    </citation>
    <scope>NUCLEOTIDE SEQUENCE [LARGE SCALE GENOMIC DNA]</scope>
    <source>
        <strain evidence="1 2">DSM 7213</strain>
    </source>
</reference>
<evidence type="ECO:0000313" key="1">
    <source>
        <dbReference type="EMBL" id="AGL02258.1"/>
    </source>
</evidence>